<dbReference type="VEuPathDB" id="FungiDB:P170DRAFT_474538"/>
<reference evidence="1 2" key="1">
    <citation type="submission" date="2016-12" db="EMBL/GenBank/DDBJ databases">
        <title>The genomes of Aspergillus section Nigri reveals drivers in fungal speciation.</title>
        <authorList>
            <consortium name="DOE Joint Genome Institute"/>
            <person name="Vesth T.C."/>
            <person name="Nybo J."/>
            <person name="Theobald S."/>
            <person name="Brandl J."/>
            <person name="Frisvad J.C."/>
            <person name="Nielsen K.F."/>
            <person name="Lyhne E.K."/>
            <person name="Kogle M.E."/>
            <person name="Kuo A."/>
            <person name="Riley R."/>
            <person name="Clum A."/>
            <person name="Nolan M."/>
            <person name="Lipzen A."/>
            <person name="Salamov A."/>
            <person name="Henrissat B."/>
            <person name="Wiebenga A."/>
            <person name="De Vries R.P."/>
            <person name="Grigoriev I.V."/>
            <person name="Mortensen U.H."/>
            <person name="Andersen M.R."/>
            <person name="Baker S.E."/>
        </authorList>
    </citation>
    <scope>NUCLEOTIDE SEQUENCE [LARGE SCALE GENOMIC DNA]</scope>
    <source>
        <strain evidence="1 2">IBT 23096</strain>
    </source>
</reference>
<evidence type="ECO:0000313" key="2">
    <source>
        <dbReference type="Proteomes" id="UP000234275"/>
    </source>
</evidence>
<dbReference type="Proteomes" id="UP000234275">
    <property type="component" value="Unassembled WGS sequence"/>
</dbReference>
<organism evidence="1 2">
    <name type="scientific">Aspergillus steynii IBT 23096</name>
    <dbReference type="NCBI Taxonomy" id="1392250"/>
    <lineage>
        <taxon>Eukaryota</taxon>
        <taxon>Fungi</taxon>
        <taxon>Dikarya</taxon>
        <taxon>Ascomycota</taxon>
        <taxon>Pezizomycotina</taxon>
        <taxon>Eurotiomycetes</taxon>
        <taxon>Eurotiomycetidae</taxon>
        <taxon>Eurotiales</taxon>
        <taxon>Aspergillaceae</taxon>
        <taxon>Aspergillus</taxon>
        <taxon>Aspergillus subgen. Circumdati</taxon>
    </lineage>
</organism>
<proteinExistence type="predicted"/>
<protein>
    <submittedName>
        <fullName evidence="1">Uncharacterized protein</fullName>
    </submittedName>
</protein>
<dbReference type="RefSeq" id="XP_024706291.1">
    <property type="nucleotide sequence ID" value="XM_024853157.1"/>
</dbReference>
<dbReference type="OrthoDB" id="4222821at2759"/>
<gene>
    <name evidence="1" type="ORF">P170DRAFT_474538</name>
</gene>
<comment type="caution">
    <text evidence="1">The sequence shown here is derived from an EMBL/GenBank/DDBJ whole genome shotgun (WGS) entry which is preliminary data.</text>
</comment>
<sequence length="121" mass="13896">MYLHLATRNMYNVAFSALQRCLDMITTSSQGHVAPDEQDERLEASSRAHFQLVSVIQLCSYIFNRQNQAVETLSRNHSRVSRILMLREQDSRQSVSFDAIAGLKTEVEQQLKQLHQSLCRA</sequence>
<evidence type="ECO:0000313" key="1">
    <source>
        <dbReference type="EMBL" id="PLB50989.1"/>
    </source>
</evidence>
<keyword evidence="2" id="KW-1185">Reference proteome</keyword>
<dbReference type="GeneID" id="36560855"/>
<dbReference type="AlphaFoldDB" id="A0A2I2GDL3"/>
<accession>A0A2I2GDL3</accession>
<dbReference type="EMBL" id="MSFO01000003">
    <property type="protein sequence ID" value="PLB50989.1"/>
    <property type="molecule type" value="Genomic_DNA"/>
</dbReference>
<name>A0A2I2GDL3_9EURO</name>